<dbReference type="InterPro" id="IPR000467">
    <property type="entry name" value="G_patch_dom"/>
</dbReference>
<dbReference type="Pfam" id="PF00035">
    <property type="entry name" value="dsrm"/>
    <property type="match status" value="1"/>
</dbReference>
<dbReference type="GO" id="GO:0003723">
    <property type="term" value="F:RNA binding"/>
    <property type="evidence" value="ECO:0007669"/>
    <property type="project" value="UniProtKB-UniRule"/>
</dbReference>
<dbReference type="InterPro" id="IPR032922">
    <property type="entry name" value="SON"/>
</dbReference>
<name>A0A6P7T853_9MOLL</name>
<dbReference type="AlphaFoldDB" id="A0A6P7T853"/>
<dbReference type="SMART" id="SM00443">
    <property type="entry name" value="G_patch"/>
    <property type="match status" value="1"/>
</dbReference>
<evidence type="ECO:0000313" key="2">
    <source>
        <dbReference type="RefSeq" id="XP_029646427.1"/>
    </source>
</evidence>
<dbReference type="PANTHER" id="PTHR46528">
    <property type="entry name" value="PROTEIN SON"/>
    <property type="match status" value="1"/>
</dbReference>
<dbReference type="CDD" id="cd19870">
    <property type="entry name" value="DSRM_SON-like"/>
    <property type="match status" value="1"/>
</dbReference>
<dbReference type="InterPro" id="IPR014720">
    <property type="entry name" value="dsRBD_dom"/>
</dbReference>
<dbReference type="RefSeq" id="XP_029646427.1">
    <property type="nucleotide sequence ID" value="XM_029790567.2"/>
</dbReference>
<dbReference type="SUPFAM" id="SSF54768">
    <property type="entry name" value="dsRNA-binding domain-like"/>
    <property type="match status" value="1"/>
</dbReference>
<dbReference type="PROSITE" id="PS50137">
    <property type="entry name" value="DS_RBD"/>
    <property type="match status" value="1"/>
</dbReference>
<dbReference type="SMART" id="SM00358">
    <property type="entry name" value="DSRM"/>
    <property type="match status" value="1"/>
</dbReference>
<evidence type="ECO:0000313" key="1">
    <source>
        <dbReference type="Proteomes" id="UP000515154"/>
    </source>
</evidence>
<dbReference type="GO" id="GO:0051726">
    <property type="term" value="P:regulation of cell cycle"/>
    <property type="evidence" value="ECO:0007669"/>
    <property type="project" value="InterPro"/>
</dbReference>
<dbReference type="Pfam" id="PF01585">
    <property type="entry name" value="G-patch"/>
    <property type="match status" value="1"/>
</dbReference>
<accession>A0A6P7T853</accession>
<gene>
    <name evidence="2" type="primary">LOC115220439</name>
</gene>
<protein>
    <submittedName>
        <fullName evidence="2">Protein SON isoform X1</fullName>
    </submittedName>
</protein>
<reference evidence="2" key="1">
    <citation type="submission" date="2025-08" db="UniProtKB">
        <authorList>
            <consortium name="RefSeq"/>
        </authorList>
    </citation>
    <scope>IDENTIFICATION</scope>
</reference>
<organism evidence="1 2">
    <name type="scientific">Octopus sinensis</name>
    <name type="common">East Asian common octopus</name>
    <dbReference type="NCBI Taxonomy" id="2607531"/>
    <lineage>
        <taxon>Eukaryota</taxon>
        <taxon>Metazoa</taxon>
        <taxon>Spiralia</taxon>
        <taxon>Lophotrochozoa</taxon>
        <taxon>Mollusca</taxon>
        <taxon>Cephalopoda</taxon>
        <taxon>Coleoidea</taxon>
        <taxon>Octopodiformes</taxon>
        <taxon>Octopoda</taxon>
        <taxon>Incirrata</taxon>
        <taxon>Octopodidae</taxon>
        <taxon>Octopus</taxon>
    </lineage>
</organism>
<proteinExistence type="predicted"/>
<dbReference type="KEGG" id="osn:115220439"/>
<dbReference type="GO" id="GO:0048024">
    <property type="term" value="P:regulation of mRNA splicing, via spliceosome"/>
    <property type="evidence" value="ECO:0007669"/>
    <property type="project" value="TreeGrafter"/>
</dbReference>
<dbReference type="PANTHER" id="PTHR46528:SF1">
    <property type="entry name" value="PROTEIN SON"/>
    <property type="match status" value="1"/>
</dbReference>
<dbReference type="Gene3D" id="3.30.160.20">
    <property type="match status" value="1"/>
</dbReference>
<sequence length="748" mass="83529">MISFDKTPVSSETCHSVMQSYPNQSSNIPETAMYSPSFALPNDMGSRLQYTKPAATLPNNSIQEQAPYLYSSFQQQTTIQYPTTNNSLVDNSNLAVLHQPTRSELPVSNNNLINVYSNSVSQSFYNQTLQSEESVNLMRARPSDGLLKESPPKDRIYEHISHAHSISKSHKKITELSDEDLSSRFPSSPLISSKIKPSSLTLYSSICKSLSSSSSSSVENKKRRRSRSRSSSPSYSRSKSPSSYSRSRSSSRRKSSRRSRSKSPYSKGRGHSDKPRYSSRLNENDKSSKRSSRSRSREKDYHRETSQGDKYRASSRHRSYNTDSNHSSTTDKSITSKDDRLAIDKVKLHNIAVEKLIKSGTAAKEDIASLRAGGKTVEELINYCKQISQKEHESSSDNSLYDSKKPEEEIEITNHPFKRPENNCIVQAVRSAILNMKNNKHHQLPSPQDMVKDSPLRLQFPVSSGSQHRAKELQSTTGQLGFQKNSTAHSVYAPGRNGKLDSLDTNSNSDQVFPEDCQQDFNITQVMTERMNAVKKLQKNPHDTQALGTMYRAQKELNRWAQSKQLPGLFTGSTGAKVMTLEELNGPDKKLQAWAKKQQIINAAPVKGGIGMHLLQKMGWREGEGLGKNSKGPTEPIIVNVKIDRKGLTSHGEDPKKSQAVELAKHISGKHPVSALVELSNKLKWGAPIFQQIEERGPDHKKTFKYKVSVNNITYQPTTSSNSKKTGRAKAAIVCLHNLGLLPKEFSV</sequence>
<keyword evidence="1" id="KW-1185">Reference proteome</keyword>
<dbReference type="Proteomes" id="UP000515154">
    <property type="component" value="Linkage group LG16"/>
</dbReference>
<dbReference type="PROSITE" id="PS50174">
    <property type="entry name" value="G_PATCH"/>
    <property type="match status" value="1"/>
</dbReference>